<accession>A0ABQ0LLH4</accession>
<evidence type="ECO:0000256" key="3">
    <source>
        <dbReference type="SAM" id="MobiDB-lite"/>
    </source>
</evidence>
<keyword evidence="2" id="KW-0560">Oxidoreductase</keyword>
<feature type="region of interest" description="Disordered" evidence="3">
    <location>
        <begin position="29"/>
        <end position="50"/>
    </location>
</feature>
<dbReference type="Gene3D" id="3.40.50.720">
    <property type="entry name" value="NAD(P)-binding Rossmann-like Domain"/>
    <property type="match status" value="1"/>
</dbReference>
<evidence type="ECO:0000313" key="5">
    <source>
        <dbReference type="Proteomes" id="UP000815677"/>
    </source>
</evidence>
<keyword evidence="5" id="KW-1185">Reference proteome</keyword>
<dbReference type="Proteomes" id="UP000815677">
    <property type="component" value="Unassembled WGS sequence"/>
</dbReference>
<dbReference type="EMBL" id="DF847482">
    <property type="protein sequence ID" value="GAT51925.1"/>
    <property type="molecule type" value="Genomic_DNA"/>
</dbReference>
<evidence type="ECO:0000256" key="2">
    <source>
        <dbReference type="ARBA" id="ARBA00023002"/>
    </source>
</evidence>
<comment type="similarity">
    <text evidence="1">Belongs to the short-chain dehydrogenases/reductases (SDR) family.</text>
</comment>
<proteinExistence type="inferred from homology"/>
<evidence type="ECO:0000256" key="1">
    <source>
        <dbReference type="ARBA" id="ARBA00006484"/>
    </source>
</evidence>
<gene>
    <name evidence="4" type="ORF">MCHLO_09022</name>
</gene>
<name>A0ABQ0LLH4_MYCCL</name>
<reference evidence="4" key="1">
    <citation type="submission" date="2014-09" db="EMBL/GenBank/DDBJ databases">
        <title>Genome sequence of the luminous mushroom Mycena chlorophos for searching fungal bioluminescence genes.</title>
        <authorList>
            <person name="Tanaka Y."/>
            <person name="Kasuga D."/>
            <person name="Oba Y."/>
            <person name="Hase S."/>
            <person name="Sato K."/>
            <person name="Oba Y."/>
            <person name="Sakakibara Y."/>
        </authorList>
    </citation>
    <scope>NUCLEOTIDE SEQUENCE</scope>
</reference>
<dbReference type="PANTHER" id="PTHR24320:SF283">
    <property type="entry name" value="RETINOL DEHYDROGENASE 11"/>
    <property type="match status" value="1"/>
</dbReference>
<feature type="compositionally biased region" description="Basic and acidic residues" evidence="3">
    <location>
        <begin position="33"/>
        <end position="50"/>
    </location>
</feature>
<evidence type="ECO:0000313" key="4">
    <source>
        <dbReference type="EMBL" id="GAT51925.1"/>
    </source>
</evidence>
<dbReference type="InterPro" id="IPR036291">
    <property type="entry name" value="NAD(P)-bd_dom_sf"/>
</dbReference>
<dbReference type="SUPFAM" id="SSF51735">
    <property type="entry name" value="NAD(P)-binding Rossmann-fold domains"/>
    <property type="match status" value="1"/>
</dbReference>
<evidence type="ECO:0008006" key="6">
    <source>
        <dbReference type="Google" id="ProtNLM"/>
    </source>
</evidence>
<dbReference type="PANTHER" id="PTHR24320">
    <property type="entry name" value="RETINOL DEHYDROGENASE"/>
    <property type="match status" value="1"/>
</dbReference>
<sequence length="280" mass="30437">MIINSRDRVFKRTSPSPFEVAEALKEQIAGKNRSREEITDSPDYRNNDKGLKISEDTLKDEFPSANIRPLVLDLSSSASVRQAAATVNAYPVSERLHVLVHNAAATAGVYTITDEGIELQLATAHVGPFLFTKLLAPNLLSTHTSTLIPRVVFVSSRAHAQLGEAAIDLAHFRMEPADANTPIGQNQRYGEVKAANVLMAVELSRRAKASSTHIVFILAMGMLSGDGKPQENMFAKWKTLAQGAATTVAAAFDPRLNDKPGAYLVDGTGERFGRAVRRTR</sequence>
<protein>
    <recommendedName>
        <fullName evidence="6">NAD(P)-binding protein</fullName>
    </recommendedName>
</protein>
<organism evidence="4 5">
    <name type="scientific">Mycena chlorophos</name>
    <name type="common">Agaric fungus</name>
    <name type="synonym">Agaricus chlorophos</name>
    <dbReference type="NCBI Taxonomy" id="658473"/>
    <lineage>
        <taxon>Eukaryota</taxon>
        <taxon>Fungi</taxon>
        <taxon>Dikarya</taxon>
        <taxon>Basidiomycota</taxon>
        <taxon>Agaricomycotina</taxon>
        <taxon>Agaricomycetes</taxon>
        <taxon>Agaricomycetidae</taxon>
        <taxon>Agaricales</taxon>
        <taxon>Marasmiineae</taxon>
        <taxon>Mycenaceae</taxon>
        <taxon>Mycena</taxon>
    </lineage>
</organism>